<gene>
    <name evidence="1" type="ORF">EDD18DRAFT_1414802</name>
</gene>
<evidence type="ECO:0000313" key="2">
    <source>
        <dbReference type="Proteomes" id="UP001175228"/>
    </source>
</evidence>
<sequence length="107" mass="11366">MDISVEAKMQLADLGSLHHPANGKPGEPSRPPLQALVILTPDKTKKGLAALHDYTGQVVNVSTKTLSTSEGMIKKTVGSKKKKGMQVIHLPSEAGPPFAQWKAVLTS</sequence>
<dbReference type="Proteomes" id="UP001175228">
    <property type="component" value="Unassembled WGS sequence"/>
</dbReference>
<dbReference type="AlphaFoldDB" id="A0AA39PX40"/>
<organism evidence="1 2">
    <name type="scientific">Armillaria luteobubalina</name>
    <dbReference type="NCBI Taxonomy" id="153913"/>
    <lineage>
        <taxon>Eukaryota</taxon>
        <taxon>Fungi</taxon>
        <taxon>Dikarya</taxon>
        <taxon>Basidiomycota</taxon>
        <taxon>Agaricomycotina</taxon>
        <taxon>Agaricomycetes</taxon>
        <taxon>Agaricomycetidae</taxon>
        <taxon>Agaricales</taxon>
        <taxon>Marasmiineae</taxon>
        <taxon>Physalacriaceae</taxon>
        <taxon>Armillaria</taxon>
    </lineage>
</organism>
<keyword evidence="2" id="KW-1185">Reference proteome</keyword>
<evidence type="ECO:0000313" key="1">
    <source>
        <dbReference type="EMBL" id="KAK0492175.1"/>
    </source>
</evidence>
<name>A0AA39PX40_9AGAR</name>
<reference evidence="1" key="1">
    <citation type="submission" date="2023-06" db="EMBL/GenBank/DDBJ databases">
        <authorList>
            <consortium name="Lawrence Berkeley National Laboratory"/>
            <person name="Ahrendt S."/>
            <person name="Sahu N."/>
            <person name="Indic B."/>
            <person name="Wong-Bajracharya J."/>
            <person name="Merenyi Z."/>
            <person name="Ke H.-M."/>
            <person name="Monk M."/>
            <person name="Kocsube S."/>
            <person name="Drula E."/>
            <person name="Lipzen A."/>
            <person name="Balint B."/>
            <person name="Henrissat B."/>
            <person name="Andreopoulos B."/>
            <person name="Martin F.M."/>
            <person name="Harder C.B."/>
            <person name="Rigling D."/>
            <person name="Ford K.L."/>
            <person name="Foster G.D."/>
            <person name="Pangilinan J."/>
            <person name="Papanicolaou A."/>
            <person name="Barry K."/>
            <person name="LaButti K."/>
            <person name="Viragh M."/>
            <person name="Koriabine M."/>
            <person name="Yan M."/>
            <person name="Riley R."/>
            <person name="Champramary S."/>
            <person name="Plett K.L."/>
            <person name="Tsai I.J."/>
            <person name="Slot J."/>
            <person name="Sipos G."/>
            <person name="Plett J."/>
            <person name="Nagy L.G."/>
            <person name="Grigoriev I.V."/>
        </authorList>
    </citation>
    <scope>NUCLEOTIDE SEQUENCE</scope>
    <source>
        <strain evidence="1">HWK02</strain>
    </source>
</reference>
<accession>A0AA39PX40</accession>
<comment type="caution">
    <text evidence="1">The sequence shown here is derived from an EMBL/GenBank/DDBJ whole genome shotgun (WGS) entry which is preliminary data.</text>
</comment>
<proteinExistence type="predicted"/>
<protein>
    <submittedName>
        <fullName evidence="1">Uncharacterized protein</fullName>
    </submittedName>
</protein>
<dbReference type="EMBL" id="JAUEPU010000031">
    <property type="protein sequence ID" value="KAK0492175.1"/>
    <property type="molecule type" value="Genomic_DNA"/>
</dbReference>